<dbReference type="STRING" id="2020962.A0A2N1JCK6"/>
<evidence type="ECO:0000313" key="11">
    <source>
        <dbReference type="EMBL" id="PKI84301.1"/>
    </source>
</evidence>
<evidence type="ECO:0000256" key="6">
    <source>
        <dbReference type="ARBA" id="ARBA00023098"/>
    </source>
</evidence>
<dbReference type="InterPro" id="IPR050324">
    <property type="entry name" value="CDP-alcohol_PTase-I"/>
</dbReference>
<evidence type="ECO:0008006" key="13">
    <source>
        <dbReference type="Google" id="ProtNLM"/>
    </source>
</evidence>
<reference evidence="11 12" key="1">
    <citation type="submission" date="2017-10" db="EMBL/GenBank/DDBJ databases">
        <title>A novel species of cold-tolerant Malassezia isolated from bats.</title>
        <authorList>
            <person name="Lorch J.M."/>
            <person name="Palmer J.M."/>
            <person name="Vanderwolf K.J."/>
            <person name="Schmidt K.Z."/>
            <person name="Verant M.L."/>
            <person name="Weller T.J."/>
            <person name="Blehert D.S."/>
        </authorList>
    </citation>
    <scope>NUCLEOTIDE SEQUENCE [LARGE SCALE GENOMIC DNA]</scope>
    <source>
        <strain evidence="11 12">NWHC:44797-103</strain>
    </source>
</reference>
<dbReference type="Gene3D" id="1.20.120.1760">
    <property type="match status" value="1"/>
</dbReference>
<keyword evidence="7" id="KW-0472">Membrane</keyword>
<dbReference type="InterPro" id="IPR048254">
    <property type="entry name" value="CDP_ALCOHOL_P_TRANSF_CS"/>
</dbReference>
<organism evidence="11 12">
    <name type="scientific">Malassezia vespertilionis</name>
    <dbReference type="NCBI Taxonomy" id="2020962"/>
    <lineage>
        <taxon>Eukaryota</taxon>
        <taxon>Fungi</taxon>
        <taxon>Dikarya</taxon>
        <taxon>Basidiomycota</taxon>
        <taxon>Ustilaginomycotina</taxon>
        <taxon>Malasseziomycetes</taxon>
        <taxon>Malasseziales</taxon>
        <taxon>Malasseziaceae</taxon>
        <taxon>Malassezia</taxon>
    </lineage>
</organism>
<dbReference type="PANTHER" id="PTHR14269">
    <property type="entry name" value="CDP-DIACYLGLYCEROL--GLYCEROL-3-PHOSPHATE 3-PHOSPHATIDYLTRANSFERASE-RELATED"/>
    <property type="match status" value="1"/>
</dbReference>
<dbReference type="GO" id="GO:0032049">
    <property type="term" value="P:cardiolipin biosynthetic process"/>
    <property type="evidence" value="ECO:0007669"/>
    <property type="project" value="TreeGrafter"/>
</dbReference>
<evidence type="ECO:0000256" key="3">
    <source>
        <dbReference type="ARBA" id="ARBA00022679"/>
    </source>
</evidence>
<keyword evidence="12" id="KW-1185">Reference proteome</keyword>
<comment type="subcellular location">
    <subcellularLocation>
        <location evidence="1">Membrane</location>
        <topology evidence="1">Multi-pass membrane protein</topology>
    </subcellularLocation>
</comment>
<name>A0A2N1JCK6_9BASI</name>
<sequence length="255" mass="28285">MFAVLAGGCALRTQGMRAGVRVRVPLLARALSRTAIWRQDAPRPPNVRPTRKEVLATVPNMLTVSRICMCPFIGWSVVCGEPYLTLGLLGVAGATDLLDGYIARRYKSYTTFGSIADPAADKLLMATMVVSLCASGQMALPLAAIILGRDIFLVALAFYMRFRSLPPPRTWTRYCDPHLPSVHVTPTQLSKANTFLQLLLVGLLTLYPVLPDEWQNNVYMQRTRQALSWVVAGTTLWTGVDYACSRRAVRYLHRT</sequence>
<evidence type="ECO:0000256" key="9">
    <source>
        <dbReference type="ARBA" id="ARBA00023264"/>
    </source>
</evidence>
<evidence type="ECO:0000256" key="1">
    <source>
        <dbReference type="ARBA" id="ARBA00004141"/>
    </source>
</evidence>
<dbReference type="AlphaFoldDB" id="A0A2N1JCK6"/>
<keyword evidence="2" id="KW-0444">Lipid biosynthesis</keyword>
<keyword evidence="6" id="KW-0443">Lipid metabolism</keyword>
<accession>A0A2N1JCK6</accession>
<evidence type="ECO:0000256" key="10">
    <source>
        <dbReference type="RuleBase" id="RU003750"/>
    </source>
</evidence>
<keyword evidence="5" id="KW-1133">Transmembrane helix</keyword>
<dbReference type="EMBL" id="KZ454989">
    <property type="protein sequence ID" value="PKI84301.1"/>
    <property type="molecule type" value="Genomic_DNA"/>
</dbReference>
<dbReference type="GO" id="GO:0016020">
    <property type="term" value="C:membrane"/>
    <property type="evidence" value="ECO:0007669"/>
    <property type="project" value="UniProtKB-SubCell"/>
</dbReference>
<dbReference type="OrthoDB" id="10020554at2759"/>
<evidence type="ECO:0000256" key="5">
    <source>
        <dbReference type="ARBA" id="ARBA00022989"/>
    </source>
</evidence>
<dbReference type="PANTHER" id="PTHR14269:SF60">
    <property type="entry name" value="CARDIOLIPIN SYNTHASE (CMP-FORMING)"/>
    <property type="match status" value="1"/>
</dbReference>
<keyword evidence="4" id="KW-0812">Transmembrane</keyword>
<evidence type="ECO:0000256" key="4">
    <source>
        <dbReference type="ARBA" id="ARBA00022692"/>
    </source>
</evidence>
<dbReference type="Pfam" id="PF01066">
    <property type="entry name" value="CDP-OH_P_transf"/>
    <property type="match status" value="1"/>
</dbReference>
<keyword evidence="9" id="KW-1208">Phospholipid metabolism</keyword>
<keyword evidence="8" id="KW-0594">Phospholipid biosynthesis</keyword>
<dbReference type="GO" id="GO:0005739">
    <property type="term" value="C:mitochondrion"/>
    <property type="evidence" value="ECO:0007669"/>
    <property type="project" value="TreeGrafter"/>
</dbReference>
<proteinExistence type="inferred from homology"/>
<protein>
    <recommendedName>
        <fullName evidence="13">Crd1p</fullName>
    </recommendedName>
</protein>
<dbReference type="PROSITE" id="PS00379">
    <property type="entry name" value="CDP_ALCOHOL_P_TRANSF"/>
    <property type="match status" value="1"/>
</dbReference>
<dbReference type="InterPro" id="IPR043130">
    <property type="entry name" value="CDP-OH_PTrfase_TM_dom"/>
</dbReference>
<evidence type="ECO:0000313" key="12">
    <source>
        <dbReference type="Proteomes" id="UP000232875"/>
    </source>
</evidence>
<keyword evidence="3 10" id="KW-0808">Transferase</keyword>
<dbReference type="InterPro" id="IPR000462">
    <property type="entry name" value="CDP-OH_P_trans"/>
</dbReference>
<evidence type="ECO:0000256" key="8">
    <source>
        <dbReference type="ARBA" id="ARBA00023209"/>
    </source>
</evidence>
<dbReference type="Proteomes" id="UP000232875">
    <property type="component" value="Unassembled WGS sequence"/>
</dbReference>
<dbReference type="GO" id="GO:0043337">
    <property type="term" value="F:cardiolipin synthase (CMP-forming)"/>
    <property type="evidence" value="ECO:0007669"/>
    <property type="project" value="TreeGrafter"/>
</dbReference>
<evidence type="ECO:0000256" key="7">
    <source>
        <dbReference type="ARBA" id="ARBA00023136"/>
    </source>
</evidence>
<evidence type="ECO:0000256" key="2">
    <source>
        <dbReference type="ARBA" id="ARBA00022516"/>
    </source>
</evidence>
<gene>
    <name evidence="11" type="ORF">MVES_001453</name>
</gene>
<comment type="similarity">
    <text evidence="10">Belongs to the CDP-alcohol phosphatidyltransferase class-I family.</text>
</comment>